<evidence type="ECO:0000256" key="4">
    <source>
        <dbReference type="ARBA" id="ARBA00022801"/>
    </source>
</evidence>
<protein>
    <recommendedName>
        <fullName evidence="3">beta-N-acetylhexosaminidase</fullName>
        <ecNumber evidence="3">3.2.1.52</ecNumber>
    </recommendedName>
</protein>
<dbReference type="InterPro" id="IPR019800">
    <property type="entry name" value="Glyco_hydro_3_AS"/>
</dbReference>
<reference evidence="8" key="1">
    <citation type="journal article" date="2014" name="Stand. Genomic Sci.">
        <title>Genome sequence of the exopolysaccharide-producing Salipiger mucosus type strain (DSM 16094(T)), a moderately halophilic member of the Roseobacter clade.</title>
        <authorList>
            <person name="Riedel T."/>
            <person name="Spring S."/>
            <person name="Fiebig A."/>
            <person name="Petersen J."/>
            <person name="Kyrpides N.C."/>
            <person name="Goker M."/>
            <person name="Klenk H.P."/>
        </authorList>
    </citation>
    <scope>NUCLEOTIDE SEQUENCE [LARGE SCALE GENOMIC DNA]</scope>
    <source>
        <strain evidence="8">DSM 16094</strain>
    </source>
</reference>
<evidence type="ECO:0000256" key="3">
    <source>
        <dbReference type="ARBA" id="ARBA00012663"/>
    </source>
</evidence>
<dbReference type="InterPro" id="IPR001764">
    <property type="entry name" value="Glyco_hydro_3_N"/>
</dbReference>
<comment type="caution">
    <text evidence="7">The sequence shown here is derived from an EMBL/GenBank/DDBJ whole genome shotgun (WGS) entry which is preliminary data.</text>
</comment>
<dbReference type="SUPFAM" id="SSF51445">
    <property type="entry name" value="(Trans)glycosidases"/>
    <property type="match status" value="1"/>
</dbReference>
<keyword evidence="4 7" id="KW-0378">Hydrolase</keyword>
<dbReference type="eggNOG" id="COG1472">
    <property type="taxonomic scope" value="Bacteria"/>
</dbReference>
<sequence>MTGRFGAAILAPEGVRLTGAERRFFADANPFGFILFARNLHGRDQIRALCEALRDAVGWNAPIFIDQEGGRVQRLRPPLARDWLPPLDDVERHGAQAARAMFLRYRIIAHELRGLGIDGNCAPMLDVARPDTHRFLRNRCYGESVDKVVEIGVAVAQGLTQGGVYPVIKHMPGHGLAQLDSHLALPRISAGPEELERVDFAAFRPFHDQPLGMTAHLVFEAYATRAATVSDRMIRLIREDLGFDGLLMTDDISMQALEGNVGSRAAASLAAGCDVVLHCNGEMREMLTLMRRAGEMSEAAQARAEAALAARPEPDDVDIAALEAELEALSPGRL</sequence>
<dbReference type="STRING" id="1123237.Salmuc_02258"/>
<evidence type="ECO:0000256" key="5">
    <source>
        <dbReference type="ARBA" id="ARBA00023295"/>
    </source>
</evidence>
<dbReference type="EC" id="3.2.1.52" evidence="3"/>
<evidence type="ECO:0000259" key="6">
    <source>
        <dbReference type="Pfam" id="PF00933"/>
    </source>
</evidence>
<evidence type="ECO:0000256" key="1">
    <source>
        <dbReference type="ARBA" id="ARBA00001231"/>
    </source>
</evidence>
<dbReference type="GO" id="GO:0004563">
    <property type="term" value="F:beta-N-acetylhexosaminidase activity"/>
    <property type="evidence" value="ECO:0007669"/>
    <property type="project" value="UniProtKB-EC"/>
</dbReference>
<dbReference type="AlphaFoldDB" id="S9SBQ8"/>
<dbReference type="EMBL" id="APVH01000015">
    <property type="protein sequence ID" value="EPX83649.1"/>
    <property type="molecule type" value="Genomic_DNA"/>
</dbReference>
<keyword evidence="5 7" id="KW-0326">Glycosidase</keyword>
<dbReference type="PANTHER" id="PTHR30480">
    <property type="entry name" value="BETA-HEXOSAMINIDASE-RELATED"/>
    <property type="match status" value="1"/>
</dbReference>
<dbReference type="PROSITE" id="PS00775">
    <property type="entry name" value="GLYCOSYL_HYDROL_F3"/>
    <property type="match status" value="1"/>
</dbReference>
<dbReference type="PANTHER" id="PTHR30480:SF13">
    <property type="entry name" value="BETA-HEXOSAMINIDASE"/>
    <property type="match status" value="1"/>
</dbReference>
<keyword evidence="8" id="KW-1185">Reference proteome</keyword>
<evidence type="ECO:0000313" key="8">
    <source>
        <dbReference type="Proteomes" id="UP000015347"/>
    </source>
</evidence>
<evidence type="ECO:0000313" key="7">
    <source>
        <dbReference type="EMBL" id="EPX83649.1"/>
    </source>
</evidence>
<dbReference type="RefSeq" id="WP_020040323.1">
    <property type="nucleotide sequence ID" value="NZ_KE557274.1"/>
</dbReference>
<evidence type="ECO:0000256" key="2">
    <source>
        <dbReference type="ARBA" id="ARBA00005336"/>
    </source>
</evidence>
<proteinExistence type="inferred from homology"/>
<dbReference type="GO" id="GO:0009254">
    <property type="term" value="P:peptidoglycan turnover"/>
    <property type="evidence" value="ECO:0007669"/>
    <property type="project" value="TreeGrafter"/>
</dbReference>
<organism evidence="7 8">
    <name type="scientific">Salipiger mucosus DSM 16094</name>
    <dbReference type="NCBI Taxonomy" id="1123237"/>
    <lineage>
        <taxon>Bacteria</taxon>
        <taxon>Pseudomonadati</taxon>
        <taxon>Pseudomonadota</taxon>
        <taxon>Alphaproteobacteria</taxon>
        <taxon>Rhodobacterales</taxon>
        <taxon>Roseobacteraceae</taxon>
        <taxon>Salipiger</taxon>
    </lineage>
</organism>
<dbReference type="InterPro" id="IPR050226">
    <property type="entry name" value="NagZ_Beta-hexosaminidase"/>
</dbReference>
<comment type="catalytic activity">
    <reaction evidence="1">
        <text>Hydrolysis of terminal non-reducing N-acetyl-D-hexosamine residues in N-acetyl-beta-D-hexosaminides.</text>
        <dbReference type="EC" id="3.2.1.52"/>
    </reaction>
</comment>
<dbReference type="Pfam" id="PF00933">
    <property type="entry name" value="Glyco_hydro_3"/>
    <property type="match status" value="1"/>
</dbReference>
<dbReference type="GO" id="GO:0005975">
    <property type="term" value="P:carbohydrate metabolic process"/>
    <property type="evidence" value="ECO:0007669"/>
    <property type="project" value="InterPro"/>
</dbReference>
<dbReference type="Proteomes" id="UP000015347">
    <property type="component" value="Unassembled WGS sequence"/>
</dbReference>
<dbReference type="HOGENOM" id="CLU_008392_0_0_5"/>
<dbReference type="InterPro" id="IPR036962">
    <property type="entry name" value="Glyco_hydro_3_N_sf"/>
</dbReference>
<name>S9SBQ8_9RHOB</name>
<gene>
    <name evidence="7" type="ORF">Salmuc_02258</name>
</gene>
<comment type="similarity">
    <text evidence="2">Belongs to the glycosyl hydrolase 3 family.</text>
</comment>
<feature type="domain" description="Glycoside hydrolase family 3 N-terminal" evidence="6">
    <location>
        <begin position="26"/>
        <end position="295"/>
    </location>
</feature>
<accession>S9SBQ8</accession>
<dbReference type="Gene3D" id="3.20.20.300">
    <property type="entry name" value="Glycoside hydrolase, family 3, N-terminal domain"/>
    <property type="match status" value="1"/>
</dbReference>
<dbReference type="InterPro" id="IPR017853">
    <property type="entry name" value="GH"/>
</dbReference>